<sequence length="327" mass="35998">MKMNVENPWISKLIALFFAVVLFSFVAYENESRNLSTSPTDGASITSSEVITNLPIDITVNRDTYFVSGIPETATIRLEGPQAILTQTLATQNFTIKTPDLDELGPGSHTIQLEVEGLSNQLSYSVMPSEIMLEIEEKRVKDYEVAVEFNKYAYLEEGYKSEAPILSSERVTVSGALSTMEEISDVMVVVMPEGENITEDIEMSLNVLVLDKMGDPLNVNISPQKIDVTIPVKGIEKAVPIVLEEAGTPNENYEYTLEIAQGEPESVTITGESDIIEELNNFVVNVDVSGVTETTIRSIPLDISEGIKKIDPEKLDVLIQANEVESE</sequence>
<dbReference type="Gene3D" id="2.170.120.30">
    <property type="match status" value="1"/>
</dbReference>
<protein>
    <submittedName>
        <fullName evidence="1">YbbR domain-containing protein</fullName>
    </submittedName>
</protein>
<dbReference type="InterPro" id="IPR053154">
    <property type="entry name" value="c-di-AMP_regulator"/>
</dbReference>
<keyword evidence="2" id="KW-1185">Reference proteome</keyword>
<evidence type="ECO:0000313" key="2">
    <source>
        <dbReference type="Proteomes" id="UP000198564"/>
    </source>
</evidence>
<dbReference type="Pfam" id="PF07949">
    <property type="entry name" value="YbbR"/>
    <property type="match status" value="3"/>
</dbReference>
<proteinExistence type="predicted"/>
<dbReference type="STRING" id="1130080.SAMN04488113_13613"/>
<dbReference type="Proteomes" id="UP000198564">
    <property type="component" value="Unassembled WGS sequence"/>
</dbReference>
<organism evidence="1 2">
    <name type="scientific">Alkalibacterium gilvum</name>
    <dbReference type="NCBI Taxonomy" id="1130080"/>
    <lineage>
        <taxon>Bacteria</taxon>
        <taxon>Bacillati</taxon>
        <taxon>Bacillota</taxon>
        <taxon>Bacilli</taxon>
        <taxon>Lactobacillales</taxon>
        <taxon>Carnobacteriaceae</taxon>
        <taxon>Alkalibacterium</taxon>
    </lineage>
</organism>
<dbReference type="EMBL" id="FNYW01000036">
    <property type="protein sequence ID" value="SEI94875.1"/>
    <property type="molecule type" value="Genomic_DNA"/>
</dbReference>
<dbReference type="InterPro" id="IPR012505">
    <property type="entry name" value="YbbR"/>
</dbReference>
<dbReference type="AlphaFoldDB" id="A0A1H6V3R0"/>
<evidence type="ECO:0000313" key="1">
    <source>
        <dbReference type="EMBL" id="SEI94875.1"/>
    </source>
</evidence>
<reference evidence="2" key="1">
    <citation type="submission" date="2016-10" db="EMBL/GenBank/DDBJ databases">
        <authorList>
            <person name="Varghese N."/>
            <person name="Submissions S."/>
        </authorList>
    </citation>
    <scope>NUCLEOTIDE SEQUENCE [LARGE SCALE GENOMIC DNA]</scope>
    <source>
        <strain evidence="2">DSM 25751</strain>
    </source>
</reference>
<gene>
    <name evidence="1" type="ORF">SAMN04488113_13613</name>
</gene>
<dbReference type="OrthoDB" id="2139417at2"/>
<dbReference type="PANTHER" id="PTHR37804">
    <property type="entry name" value="CDAA REGULATORY PROTEIN CDAR"/>
    <property type="match status" value="1"/>
</dbReference>
<name>A0A1H6V3R0_9LACT</name>
<dbReference type="RefSeq" id="WP_091636005.1">
    <property type="nucleotide sequence ID" value="NZ_FNYW01000036.1"/>
</dbReference>
<dbReference type="PANTHER" id="PTHR37804:SF1">
    <property type="entry name" value="CDAA REGULATORY PROTEIN CDAR"/>
    <property type="match status" value="1"/>
</dbReference>
<dbReference type="Gene3D" id="2.170.120.40">
    <property type="entry name" value="YbbR-like domain"/>
    <property type="match status" value="2"/>
</dbReference>
<accession>A0A1H6V3R0</accession>